<evidence type="ECO:0000256" key="3">
    <source>
        <dbReference type="ARBA" id="ARBA00023125"/>
    </source>
</evidence>
<dbReference type="Gene3D" id="3.40.50.2300">
    <property type="match status" value="1"/>
</dbReference>
<dbReference type="KEGG" id="camu:CA2015_1659"/>
<feature type="modified residue" description="4-aspartylphosphate" evidence="4">
    <location>
        <position position="53"/>
    </location>
</feature>
<gene>
    <name evidence="8" type="ORF">CA2015_1659</name>
</gene>
<accession>A0A0H4PA72</accession>
<evidence type="ECO:0000256" key="2">
    <source>
        <dbReference type="ARBA" id="ARBA00023012"/>
    </source>
</evidence>
<keyword evidence="3 5" id="KW-0238">DNA-binding</keyword>
<dbReference type="GO" id="GO:0000976">
    <property type="term" value="F:transcription cis-regulatory region binding"/>
    <property type="evidence" value="ECO:0007669"/>
    <property type="project" value="TreeGrafter"/>
</dbReference>
<dbReference type="PROSITE" id="PS51755">
    <property type="entry name" value="OMPR_PHOB"/>
    <property type="match status" value="1"/>
</dbReference>
<evidence type="ECO:0000313" key="9">
    <source>
        <dbReference type="Proteomes" id="UP000036520"/>
    </source>
</evidence>
<dbReference type="Gene3D" id="1.10.10.10">
    <property type="entry name" value="Winged helix-like DNA-binding domain superfamily/Winged helix DNA-binding domain"/>
    <property type="match status" value="1"/>
</dbReference>
<dbReference type="RefSeq" id="WP_048641470.1">
    <property type="nucleotide sequence ID" value="NZ_CAXBGM010000163.1"/>
</dbReference>
<dbReference type="InterPro" id="IPR001789">
    <property type="entry name" value="Sig_transdc_resp-reg_receiver"/>
</dbReference>
<feature type="DNA-binding region" description="OmpR/PhoB-type" evidence="5">
    <location>
        <begin position="128"/>
        <end position="225"/>
    </location>
</feature>
<dbReference type="EMBL" id="CP012040">
    <property type="protein sequence ID" value="AKP51094.1"/>
    <property type="molecule type" value="Genomic_DNA"/>
</dbReference>
<dbReference type="GO" id="GO:0006355">
    <property type="term" value="P:regulation of DNA-templated transcription"/>
    <property type="evidence" value="ECO:0007669"/>
    <property type="project" value="InterPro"/>
</dbReference>
<dbReference type="CDD" id="cd00383">
    <property type="entry name" value="trans_reg_C"/>
    <property type="match status" value="1"/>
</dbReference>
<reference evidence="8 9" key="1">
    <citation type="submission" date="2015-07" db="EMBL/GenBank/DDBJ databases">
        <authorList>
            <person name="Kim K.M."/>
        </authorList>
    </citation>
    <scope>NUCLEOTIDE SEQUENCE [LARGE SCALE GENOMIC DNA]</scope>
    <source>
        <strain evidence="8 9">KCTC 12363</strain>
    </source>
</reference>
<dbReference type="Pfam" id="PF00072">
    <property type="entry name" value="Response_reg"/>
    <property type="match status" value="1"/>
</dbReference>
<evidence type="ECO:0000259" key="7">
    <source>
        <dbReference type="PROSITE" id="PS51755"/>
    </source>
</evidence>
<dbReference type="CDD" id="cd17574">
    <property type="entry name" value="REC_OmpR"/>
    <property type="match status" value="1"/>
</dbReference>
<dbReference type="SMART" id="SM00448">
    <property type="entry name" value="REC"/>
    <property type="match status" value="1"/>
</dbReference>
<dbReference type="GO" id="GO:0032993">
    <property type="term" value="C:protein-DNA complex"/>
    <property type="evidence" value="ECO:0007669"/>
    <property type="project" value="TreeGrafter"/>
</dbReference>
<dbReference type="SMART" id="SM00862">
    <property type="entry name" value="Trans_reg_C"/>
    <property type="match status" value="1"/>
</dbReference>
<evidence type="ECO:0000313" key="8">
    <source>
        <dbReference type="EMBL" id="AKP51094.1"/>
    </source>
</evidence>
<proteinExistence type="predicted"/>
<keyword evidence="2" id="KW-0902">Two-component regulatory system</keyword>
<evidence type="ECO:0000256" key="4">
    <source>
        <dbReference type="PROSITE-ProRule" id="PRU00169"/>
    </source>
</evidence>
<evidence type="ECO:0008006" key="10">
    <source>
        <dbReference type="Google" id="ProtNLM"/>
    </source>
</evidence>
<feature type="domain" description="OmpR/PhoB-type" evidence="7">
    <location>
        <begin position="128"/>
        <end position="225"/>
    </location>
</feature>
<keyword evidence="1 4" id="KW-0597">Phosphoprotein</keyword>
<dbReference type="AlphaFoldDB" id="A0A0H4PA72"/>
<dbReference type="SUPFAM" id="SSF46894">
    <property type="entry name" value="C-terminal effector domain of the bipartite response regulators"/>
    <property type="match status" value="1"/>
</dbReference>
<dbReference type="InterPro" id="IPR011006">
    <property type="entry name" value="CheY-like_superfamily"/>
</dbReference>
<dbReference type="OrthoDB" id="9790442at2"/>
<sequence length="228" mass="26442">MDPRILLVEDDKILGYALKTYLEMHQFVVSWQTDGLQGKEAFIEQPFDLCLIDVMMPIMDGFTLASEIKKINPATPLIFLTARSMKIDKLQAFQKGADDYIVKPVDEEELIARIKAVLRRVSITPTQTNSYAIGHLTFDWNSRRLNNSKETIVLTEKEADILRLLCEKKNQLLDRKFVLKELWGKVDYFNRRSMDVHMAKLRKHLQMDPSISIINIHGKGYILEDKTE</sequence>
<dbReference type="GO" id="GO:0000156">
    <property type="term" value="F:phosphorelay response regulator activity"/>
    <property type="evidence" value="ECO:0007669"/>
    <property type="project" value="TreeGrafter"/>
</dbReference>
<dbReference type="GO" id="GO:0005829">
    <property type="term" value="C:cytosol"/>
    <property type="evidence" value="ECO:0007669"/>
    <property type="project" value="TreeGrafter"/>
</dbReference>
<dbReference type="SUPFAM" id="SSF52172">
    <property type="entry name" value="CheY-like"/>
    <property type="match status" value="1"/>
</dbReference>
<evidence type="ECO:0000256" key="1">
    <source>
        <dbReference type="ARBA" id="ARBA00022553"/>
    </source>
</evidence>
<feature type="domain" description="Response regulatory" evidence="6">
    <location>
        <begin position="4"/>
        <end position="118"/>
    </location>
</feature>
<dbReference type="InterPro" id="IPR016032">
    <property type="entry name" value="Sig_transdc_resp-reg_C-effctor"/>
</dbReference>
<dbReference type="InterPro" id="IPR036388">
    <property type="entry name" value="WH-like_DNA-bd_sf"/>
</dbReference>
<evidence type="ECO:0000259" key="6">
    <source>
        <dbReference type="PROSITE" id="PS50110"/>
    </source>
</evidence>
<dbReference type="Proteomes" id="UP000036520">
    <property type="component" value="Chromosome"/>
</dbReference>
<dbReference type="InterPro" id="IPR039420">
    <property type="entry name" value="WalR-like"/>
</dbReference>
<organism evidence="8 9">
    <name type="scientific">Cyclobacterium amurskyense</name>
    <dbReference type="NCBI Taxonomy" id="320787"/>
    <lineage>
        <taxon>Bacteria</taxon>
        <taxon>Pseudomonadati</taxon>
        <taxon>Bacteroidota</taxon>
        <taxon>Cytophagia</taxon>
        <taxon>Cytophagales</taxon>
        <taxon>Cyclobacteriaceae</taxon>
        <taxon>Cyclobacterium</taxon>
    </lineage>
</organism>
<keyword evidence="9" id="KW-1185">Reference proteome</keyword>
<protein>
    <recommendedName>
        <fullName evidence="10">Two component transcriptional regulator, winged helix family</fullName>
    </recommendedName>
</protein>
<name>A0A0H4PA72_9BACT</name>
<dbReference type="STRING" id="320787.CA2015_1659"/>
<dbReference type="InterPro" id="IPR001867">
    <property type="entry name" value="OmpR/PhoB-type_DNA-bd"/>
</dbReference>
<dbReference type="Pfam" id="PF00486">
    <property type="entry name" value="Trans_reg_C"/>
    <property type="match status" value="1"/>
</dbReference>
<evidence type="ECO:0000256" key="5">
    <source>
        <dbReference type="PROSITE-ProRule" id="PRU01091"/>
    </source>
</evidence>
<dbReference type="PROSITE" id="PS50110">
    <property type="entry name" value="RESPONSE_REGULATORY"/>
    <property type="match status" value="1"/>
</dbReference>
<dbReference type="PANTHER" id="PTHR48111:SF40">
    <property type="entry name" value="PHOSPHATE REGULON TRANSCRIPTIONAL REGULATORY PROTEIN PHOB"/>
    <property type="match status" value="1"/>
</dbReference>
<dbReference type="PANTHER" id="PTHR48111">
    <property type="entry name" value="REGULATOR OF RPOS"/>
    <property type="match status" value="1"/>
</dbReference>